<dbReference type="SUPFAM" id="SSF50978">
    <property type="entry name" value="WD40 repeat-like"/>
    <property type="match status" value="1"/>
</dbReference>
<dbReference type="InterPro" id="IPR001680">
    <property type="entry name" value="WD40_rpt"/>
</dbReference>
<feature type="repeat" description="WD" evidence="3">
    <location>
        <begin position="158"/>
        <end position="180"/>
    </location>
</feature>
<dbReference type="CDD" id="cd00200">
    <property type="entry name" value="WD40"/>
    <property type="match status" value="1"/>
</dbReference>
<dbReference type="PROSITE" id="PS00678">
    <property type="entry name" value="WD_REPEATS_1"/>
    <property type="match status" value="4"/>
</dbReference>
<dbReference type="PROSITE" id="PS50294">
    <property type="entry name" value="WD_REPEATS_REGION"/>
    <property type="match status" value="4"/>
</dbReference>
<dbReference type="STRING" id="1314781.A0A165KFV4"/>
<evidence type="ECO:0000313" key="4">
    <source>
        <dbReference type="EMBL" id="KZV96273.1"/>
    </source>
</evidence>
<feature type="repeat" description="WD" evidence="3">
    <location>
        <begin position="284"/>
        <end position="325"/>
    </location>
</feature>
<dbReference type="EMBL" id="KV425945">
    <property type="protein sequence ID" value="KZV96273.1"/>
    <property type="molecule type" value="Genomic_DNA"/>
</dbReference>
<accession>A0A165KFV4</accession>
<reference evidence="4 5" key="1">
    <citation type="journal article" date="2016" name="Mol. Biol. Evol.">
        <title>Comparative Genomics of Early-Diverging Mushroom-Forming Fungi Provides Insights into the Origins of Lignocellulose Decay Capabilities.</title>
        <authorList>
            <person name="Nagy L.G."/>
            <person name="Riley R."/>
            <person name="Tritt A."/>
            <person name="Adam C."/>
            <person name="Daum C."/>
            <person name="Floudas D."/>
            <person name="Sun H."/>
            <person name="Yadav J.S."/>
            <person name="Pangilinan J."/>
            <person name="Larsson K.H."/>
            <person name="Matsuura K."/>
            <person name="Barry K."/>
            <person name="Labutti K."/>
            <person name="Kuo R."/>
            <person name="Ohm R.A."/>
            <person name="Bhattacharya S.S."/>
            <person name="Shirouzu T."/>
            <person name="Yoshinaga Y."/>
            <person name="Martin F.M."/>
            <person name="Grigoriev I.V."/>
            <person name="Hibbett D.S."/>
        </authorList>
    </citation>
    <scope>NUCLEOTIDE SEQUENCE [LARGE SCALE GENOMIC DNA]</scope>
    <source>
        <strain evidence="4 5">HHB12029</strain>
    </source>
</reference>
<dbReference type="InterPro" id="IPR015943">
    <property type="entry name" value="WD40/YVTN_repeat-like_dom_sf"/>
</dbReference>
<proteinExistence type="predicted"/>
<gene>
    <name evidence="4" type="ORF">EXIGLDRAFT_609427</name>
</gene>
<protein>
    <submittedName>
        <fullName evidence="4">WD40 repeat-like protein</fullName>
    </submittedName>
</protein>
<evidence type="ECO:0000256" key="1">
    <source>
        <dbReference type="ARBA" id="ARBA00022574"/>
    </source>
</evidence>
<dbReference type="PANTHER" id="PTHR19848:SF8">
    <property type="entry name" value="F-BOX AND WD REPEAT DOMAIN CONTAINING 7"/>
    <property type="match status" value="1"/>
</dbReference>
<dbReference type="Proteomes" id="UP000077266">
    <property type="component" value="Unassembled WGS sequence"/>
</dbReference>
<dbReference type="PANTHER" id="PTHR19848">
    <property type="entry name" value="WD40 REPEAT PROTEIN"/>
    <property type="match status" value="1"/>
</dbReference>
<feature type="repeat" description="WD" evidence="3">
    <location>
        <begin position="327"/>
        <end position="368"/>
    </location>
</feature>
<evidence type="ECO:0000313" key="5">
    <source>
        <dbReference type="Proteomes" id="UP000077266"/>
    </source>
</evidence>
<keyword evidence="1 3" id="KW-0853">WD repeat</keyword>
<dbReference type="SUPFAM" id="SSF117289">
    <property type="entry name" value="Nucleoporin domain"/>
    <property type="match status" value="1"/>
</dbReference>
<dbReference type="OrthoDB" id="674604at2759"/>
<feature type="repeat" description="WD" evidence="3">
    <location>
        <begin position="107"/>
        <end position="148"/>
    </location>
</feature>
<evidence type="ECO:0000256" key="2">
    <source>
        <dbReference type="ARBA" id="ARBA00022737"/>
    </source>
</evidence>
<dbReference type="PRINTS" id="PR00320">
    <property type="entry name" value="GPROTEINBRPT"/>
</dbReference>
<organism evidence="4 5">
    <name type="scientific">Exidia glandulosa HHB12029</name>
    <dbReference type="NCBI Taxonomy" id="1314781"/>
    <lineage>
        <taxon>Eukaryota</taxon>
        <taxon>Fungi</taxon>
        <taxon>Dikarya</taxon>
        <taxon>Basidiomycota</taxon>
        <taxon>Agaricomycotina</taxon>
        <taxon>Agaricomycetes</taxon>
        <taxon>Auriculariales</taxon>
        <taxon>Exidiaceae</taxon>
        <taxon>Exidia</taxon>
    </lineage>
</organism>
<feature type="repeat" description="WD" evidence="3">
    <location>
        <begin position="201"/>
        <end position="242"/>
    </location>
</feature>
<name>A0A165KFV4_EXIGL</name>
<sequence>MLLAFWEPINEDWKETSKSALAFSPPLSQLRSTSGNRPVDILLGCSESWDVYERTISAHSAEISSVDLSQDGSQLLTSSRDGTIKLWDAATGTLICDTTAGICVATLTGHDHAVMGLAYASDSMILASCSDDQTVRLWDMRRYECREIICVGSEALCIAFSSDGCLLGCGTQDGTVYVWNNLEQQPVQVWIRPNHDAQIVCDDHTTSVINLAFAASDTRLLSLSSDGWIRKWNVADGNCLWAYKDHEKITALAVFPSRSHFATGSEDGAVQLWRLDECVSEYSLRGHSDTIIALAVDPTESRVASGSVDHTVRVWDLDQPQRQAQVLSGLMDDAAAVAFSSHGKFIVAGTHDFEVMVWNVATGDNRGFHDARFLAVF</sequence>
<dbReference type="PROSITE" id="PS50082">
    <property type="entry name" value="WD_REPEATS_2"/>
    <property type="match status" value="7"/>
</dbReference>
<feature type="repeat" description="WD" evidence="3">
    <location>
        <begin position="242"/>
        <end position="276"/>
    </location>
</feature>
<dbReference type="InParanoid" id="A0A165KFV4"/>
<dbReference type="SMART" id="SM00320">
    <property type="entry name" value="WD40"/>
    <property type="match status" value="7"/>
</dbReference>
<dbReference type="Gene3D" id="2.130.10.10">
    <property type="entry name" value="YVTN repeat-like/Quinoprotein amine dehydrogenase"/>
    <property type="match status" value="4"/>
</dbReference>
<keyword evidence="5" id="KW-1185">Reference proteome</keyword>
<dbReference type="InterPro" id="IPR019775">
    <property type="entry name" value="WD40_repeat_CS"/>
</dbReference>
<dbReference type="Pfam" id="PF00400">
    <property type="entry name" value="WD40"/>
    <property type="match status" value="7"/>
</dbReference>
<feature type="repeat" description="WD" evidence="3">
    <location>
        <begin position="56"/>
        <end position="97"/>
    </location>
</feature>
<keyword evidence="2" id="KW-0677">Repeat</keyword>
<dbReference type="AlphaFoldDB" id="A0A165KFV4"/>
<dbReference type="InterPro" id="IPR020472">
    <property type="entry name" value="WD40_PAC1"/>
</dbReference>
<evidence type="ECO:0000256" key="3">
    <source>
        <dbReference type="PROSITE-ProRule" id="PRU00221"/>
    </source>
</evidence>
<dbReference type="InterPro" id="IPR036322">
    <property type="entry name" value="WD40_repeat_dom_sf"/>
</dbReference>